<dbReference type="KEGG" id="rher:EHE19_018840"/>
<dbReference type="Gene3D" id="3.40.50.720">
    <property type="entry name" value="NAD(P)-binding Rossmann-like Domain"/>
    <property type="match status" value="1"/>
</dbReference>
<feature type="domain" description="Gfo/Idh/MocA-like oxidoreductase N-terminal" evidence="1">
    <location>
        <begin position="8"/>
        <end position="126"/>
    </location>
</feature>
<dbReference type="InterPro" id="IPR000683">
    <property type="entry name" value="Gfo/Idh/MocA-like_OxRdtase_N"/>
</dbReference>
<reference evidence="3 4" key="1">
    <citation type="submission" date="2020-09" db="EMBL/GenBank/DDBJ databases">
        <title>Characterization and genome sequencing of Ruminiclostridium sp. nov. MA18.</title>
        <authorList>
            <person name="Rettenmaier R."/>
            <person name="Kowollik M.-L."/>
            <person name="Liebl W."/>
            <person name="Zverlov V."/>
        </authorList>
    </citation>
    <scope>NUCLEOTIDE SEQUENCE [LARGE SCALE GENOMIC DNA]</scope>
    <source>
        <strain evidence="3 4">MA18</strain>
    </source>
</reference>
<proteinExistence type="predicted"/>
<dbReference type="SUPFAM" id="SSF51735">
    <property type="entry name" value="NAD(P)-binding Rossmann-fold domains"/>
    <property type="match status" value="1"/>
</dbReference>
<evidence type="ECO:0000259" key="2">
    <source>
        <dbReference type="Pfam" id="PF22725"/>
    </source>
</evidence>
<feature type="domain" description="GFO/IDH/MocA-like oxidoreductase" evidence="2">
    <location>
        <begin position="137"/>
        <end position="257"/>
    </location>
</feature>
<dbReference type="PANTHER" id="PTHR43377">
    <property type="entry name" value="BILIVERDIN REDUCTASE A"/>
    <property type="match status" value="1"/>
</dbReference>
<sequence length="342" mass="38719">MSESNSLIKLGIVGCGEHSHEHFKAAIEVQGVKIIACCDIQDVRARSCAEQYGCDRYYTVLEEMLEEEKLDGVILCTWPIQHLQQIELCLKKGIKNILCEKSLTLSSKEATAIGKLVQQNDAFLMEGCKYLHHPAIHKLERILSYGDIGKIDSIRATFSNYEPEEAADNKEDWRYCKDCGGGVAYDWMSYLVNACNHFSGSSPKRVFASGTQSKQYEVFTRIFGMIEYENGVVAFIESSKEANFSEELQITCTNGILRLPIAWGIFGETKITQTHRKPDWDYILTDSYEIEESNAFALQLKNFTAVIQGLEQPRLPLHQSIQNVRLIEAMVTSCLEGRIIEF</sequence>
<dbReference type="InterPro" id="IPR036291">
    <property type="entry name" value="NAD(P)-bd_dom_sf"/>
</dbReference>
<protein>
    <submittedName>
        <fullName evidence="3">Gfo/Idh/MocA family oxidoreductase</fullName>
    </submittedName>
</protein>
<organism evidence="3 4">
    <name type="scientific">Ruminiclostridium herbifermentans</name>
    <dbReference type="NCBI Taxonomy" id="2488810"/>
    <lineage>
        <taxon>Bacteria</taxon>
        <taxon>Bacillati</taxon>
        <taxon>Bacillota</taxon>
        <taxon>Clostridia</taxon>
        <taxon>Eubacteriales</taxon>
        <taxon>Oscillospiraceae</taxon>
        <taxon>Ruminiclostridium</taxon>
    </lineage>
</organism>
<accession>A0A7H1VN95</accession>
<dbReference type="EMBL" id="CP061336">
    <property type="protein sequence ID" value="QNU66857.1"/>
    <property type="molecule type" value="Genomic_DNA"/>
</dbReference>
<dbReference type="SUPFAM" id="SSF55347">
    <property type="entry name" value="Glyceraldehyde-3-phosphate dehydrogenase-like, C-terminal domain"/>
    <property type="match status" value="1"/>
</dbReference>
<evidence type="ECO:0000259" key="1">
    <source>
        <dbReference type="Pfam" id="PF01408"/>
    </source>
</evidence>
<dbReference type="Gene3D" id="3.30.360.10">
    <property type="entry name" value="Dihydrodipicolinate Reductase, domain 2"/>
    <property type="match status" value="1"/>
</dbReference>
<gene>
    <name evidence="3" type="ORF">EHE19_018840</name>
</gene>
<dbReference type="InterPro" id="IPR055170">
    <property type="entry name" value="GFO_IDH_MocA-like_dom"/>
</dbReference>
<dbReference type="Pfam" id="PF22725">
    <property type="entry name" value="GFO_IDH_MocA_C3"/>
    <property type="match status" value="1"/>
</dbReference>
<dbReference type="GO" id="GO:0000166">
    <property type="term" value="F:nucleotide binding"/>
    <property type="evidence" value="ECO:0007669"/>
    <property type="project" value="InterPro"/>
</dbReference>
<dbReference type="PANTHER" id="PTHR43377:SF1">
    <property type="entry name" value="BILIVERDIN REDUCTASE A"/>
    <property type="match status" value="1"/>
</dbReference>
<dbReference type="InterPro" id="IPR051450">
    <property type="entry name" value="Gfo/Idh/MocA_Oxidoreductases"/>
</dbReference>
<keyword evidence="4" id="KW-1185">Reference proteome</keyword>
<name>A0A7H1VN95_9FIRM</name>
<evidence type="ECO:0000313" key="3">
    <source>
        <dbReference type="EMBL" id="QNU66857.1"/>
    </source>
</evidence>
<dbReference type="Pfam" id="PF01408">
    <property type="entry name" value="GFO_IDH_MocA"/>
    <property type="match status" value="1"/>
</dbReference>
<dbReference type="RefSeq" id="WP_171003633.1">
    <property type="nucleotide sequence ID" value="NZ_CP061336.1"/>
</dbReference>
<dbReference type="AlphaFoldDB" id="A0A7H1VN95"/>
<dbReference type="Proteomes" id="UP000306409">
    <property type="component" value="Chromosome"/>
</dbReference>
<evidence type="ECO:0000313" key="4">
    <source>
        <dbReference type="Proteomes" id="UP000306409"/>
    </source>
</evidence>